<accession>A0A450RT28</accession>
<evidence type="ECO:0008006" key="3">
    <source>
        <dbReference type="Google" id="ProtNLM"/>
    </source>
</evidence>
<gene>
    <name evidence="1" type="ORF">BECKFW1821A_GA0114235_10015</name>
    <name evidence="2" type="ORF">BECKFW1821B_GA0114236_10065</name>
</gene>
<protein>
    <recommendedName>
        <fullName evidence="3">Type I restriction enzyme R protein N terminus (HSDR_N)</fullName>
    </recommendedName>
</protein>
<evidence type="ECO:0000313" key="2">
    <source>
        <dbReference type="EMBL" id="VFJ49902.1"/>
    </source>
</evidence>
<dbReference type="EMBL" id="CAADFD010000006">
    <property type="protein sequence ID" value="VFJ49902.1"/>
    <property type="molecule type" value="Genomic_DNA"/>
</dbReference>
<sequence>MPFSDYKTLSQVQTQYGIRYLESLFIKRSSANVSERFLEEMDFTSKNLDAFSSEAARCELIILPVLREAYKSFHSKFSLWIQRSISYDETLNGTPDYLVSKRSNLGKTVLEYPLVIIAEAKKNDFEQGWAQCLAELVAAQKINENAEPSATGPRVYGIVTDGKYWEFGFLAKDRFTKNIEGFSIDNLPELFGGLDYVFSLAGSEISDSSMPIVDR</sequence>
<dbReference type="EMBL" id="CAADEW010000001">
    <property type="protein sequence ID" value="VFJ42248.1"/>
    <property type="molecule type" value="Genomic_DNA"/>
</dbReference>
<reference evidence="1" key="1">
    <citation type="submission" date="2019-02" db="EMBL/GenBank/DDBJ databases">
        <authorList>
            <person name="Gruber-Vodicka R. H."/>
            <person name="Seah K. B. B."/>
        </authorList>
    </citation>
    <scope>NUCLEOTIDE SEQUENCE</scope>
    <source>
        <strain evidence="2">BECK_BZ106</strain>
        <strain evidence="1">BECK_BZ15</strain>
    </source>
</reference>
<evidence type="ECO:0000313" key="1">
    <source>
        <dbReference type="EMBL" id="VFJ42248.1"/>
    </source>
</evidence>
<proteinExistence type="predicted"/>
<name>A0A450RT28_9GAMM</name>
<dbReference type="AlphaFoldDB" id="A0A450RT28"/>
<organism evidence="1">
    <name type="scientific">Candidatus Kentrum sp. FW</name>
    <dbReference type="NCBI Taxonomy" id="2126338"/>
    <lineage>
        <taxon>Bacteria</taxon>
        <taxon>Pseudomonadati</taxon>
        <taxon>Pseudomonadota</taxon>
        <taxon>Gammaproteobacteria</taxon>
        <taxon>Candidatus Kentrum</taxon>
    </lineage>
</organism>